<name>A0A5A7QGP7_STRAF</name>
<comment type="caution">
    <text evidence="2">The sequence shown here is derived from an EMBL/GenBank/DDBJ whole genome shotgun (WGS) entry which is preliminary data.</text>
</comment>
<gene>
    <name evidence="2" type="ORF">STAS_21398</name>
</gene>
<evidence type="ECO:0000313" key="2">
    <source>
        <dbReference type="EMBL" id="GER44495.1"/>
    </source>
</evidence>
<feature type="region of interest" description="Disordered" evidence="1">
    <location>
        <begin position="33"/>
        <end position="75"/>
    </location>
</feature>
<dbReference type="AlphaFoldDB" id="A0A5A7QGP7"/>
<feature type="compositionally biased region" description="Acidic residues" evidence="1">
    <location>
        <begin position="37"/>
        <end position="51"/>
    </location>
</feature>
<dbReference type="EMBL" id="BKCP01006959">
    <property type="protein sequence ID" value="GER44495.1"/>
    <property type="molecule type" value="Genomic_DNA"/>
</dbReference>
<sequence length="145" mass="16737">MIRSSPNVGLRFEFVPQRPEYGFVQVLQDNLSNIHEDDSDDDNSDVEEEVSSDEHSVEEKENQQAQTRMKNTGQGENCLSSSVFVRNVQFSINFLKSIGLSDDERMRTEELSSMIKLAQFVLFFSDEMVKVCCSFFSSFLFEFMK</sequence>
<accession>A0A5A7QGP7</accession>
<protein>
    <submittedName>
        <fullName evidence="2">Exocyst complex component 6</fullName>
    </submittedName>
</protein>
<dbReference type="Proteomes" id="UP000325081">
    <property type="component" value="Unassembled WGS sequence"/>
</dbReference>
<evidence type="ECO:0000256" key="1">
    <source>
        <dbReference type="SAM" id="MobiDB-lite"/>
    </source>
</evidence>
<proteinExistence type="predicted"/>
<organism evidence="2 3">
    <name type="scientific">Striga asiatica</name>
    <name type="common">Asiatic witchweed</name>
    <name type="synonym">Buchnera asiatica</name>
    <dbReference type="NCBI Taxonomy" id="4170"/>
    <lineage>
        <taxon>Eukaryota</taxon>
        <taxon>Viridiplantae</taxon>
        <taxon>Streptophyta</taxon>
        <taxon>Embryophyta</taxon>
        <taxon>Tracheophyta</taxon>
        <taxon>Spermatophyta</taxon>
        <taxon>Magnoliopsida</taxon>
        <taxon>eudicotyledons</taxon>
        <taxon>Gunneridae</taxon>
        <taxon>Pentapetalae</taxon>
        <taxon>asterids</taxon>
        <taxon>lamiids</taxon>
        <taxon>Lamiales</taxon>
        <taxon>Orobanchaceae</taxon>
        <taxon>Buchnereae</taxon>
        <taxon>Striga</taxon>
    </lineage>
</organism>
<feature type="compositionally biased region" description="Polar residues" evidence="1">
    <location>
        <begin position="63"/>
        <end position="75"/>
    </location>
</feature>
<keyword evidence="3" id="KW-1185">Reference proteome</keyword>
<evidence type="ECO:0000313" key="3">
    <source>
        <dbReference type="Proteomes" id="UP000325081"/>
    </source>
</evidence>
<feature type="compositionally biased region" description="Basic and acidic residues" evidence="1">
    <location>
        <begin position="52"/>
        <end position="62"/>
    </location>
</feature>
<reference evidence="3" key="1">
    <citation type="journal article" date="2019" name="Curr. Biol.">
        <title>Genome Sequence of Striga asiatica Provides Insight into the Evolution of Plant Parasitism.</title>
        <authorList>
            <person name="Yoshida S."/>
            <person name="Kim S."/>
            <person name="Wafula E.K."/>
            <person name="Tanskanen J."/>
            <person name="Kim Y.M."/>
            <person name="Honaas L."/>
            <person name="Yang Z."/>
            <person name="Spallek T."/>
            <person name="Conn C.E."/>
            <person name="Ichihashi Y."/>
            <person name="Cheong K."/>
            <person name="Cui S."/>
            <person name="Der J.P."/>
            <person name="Gundlach H."/>
            <person name="Jiao Y."/>
            <person name="Hori C."/>
            <person name="Ishida J.K."/>
            <person name="Kasahara H."/>
            <person name="Kiba T."/>
            <person name="Kim M.S."/>
            <person name="Koo N."/>
            <person name="Laohavisit A."/>
            <person name="Lee Y.H."/>
            <person name="Lumba S."/>
            <person name="McCourt P."/>
            <person name="Mortimer J.C."/>
            <person name="Mutuku J.M."/>
            <person name="Nomura T."/>
            <person name="Sasaki-Sekimoto Y."/>
            <person name="Seto Y."/>
            <person name="Wang Y."/>
            <person name="Wakatake T."/>
            <person name="Sakakibara H."/>
            <person name="Demura T."/>
            <person name="Yamaguchi S."/>
            <person name="Yoneyama K."/>
            <person name="Manabe R.I."/>
            <person name="Nelson D.C."/>
            <person name="Schulman A.H."/>
            <person name="Timko M.P."/>
            <person name="dePamphilis C.W."/>
            <person name="Choi D."/>
            <person name="Shirasu K."/>
        </authorList>
    </citation>
    <scope>NUCLEOTIDE SEQUENCE [LARGE SCALE GENOMIC DNA]</scope>
    <source>
        <strain evidence="3">cv. UVA1</strain>
    </source>
</reference>